<evidence type="ECO:0000313" key="2">
    <source>
        <dbReference type="EMBL" id="DAD66382.1"/>
    </source>
</evidence>
<organism evidence="2">
    <name type="scientific">Siphoviridae sp. ct4T77</name>
    <dbReference type="NCBI Taxonomy" id="2823563"/>
    <lineage>
        <taxon>Viruses</taxon>
        <taxon>Duplodnaviria</taxon>
        <taxon>Heunggongvirae</taxon>
        <taxon>Uroviricota</taxon>
        <taxon>Caudoviricetes</taxon>
    </lineage>
</organism>
<feature type="transmembrane region" description="Helical" evidence="1">
    <location>
        <begin position="29"/>
        <end position="50"/>
    </location>
</feature>
<keyword evidence="1" id="KW-0812">Transmembrane</keyword>
<proteinExistence type="predicted"/>
<accession>A0A8S5L900</accession>
<name>A0A8S5L900_9CAUD</name>
<reference evidence="2" key="1">
    <citation type="journal article" date="2021" name="Proc. Natl. Acad. Sci. U.S.A.">
        <title>A Catalog of Tens of Thousands of Viruses from Human Metagenomes Reveals Hidden Associations with Chronic Diseases.</title>
        <authorList>
            <person name="Tisza M.J."/>
            <person name="Buck C.B."/>
        </authorList>
    </citation>
    <scope>NUCLEOTIDE SEQUENCE</scope>
    <source>
        <strain evidence="2">Ct4T77</strain>
    </source>
</reference>
<evidence type="ECO:0000256" key="1">
    <source>
        <dbReference type="SAM" id="Phobius"/>
    </source>
</evidence>
<dbReference type="EMBL" id="BK014659">
    <property type="protein sequence ID" value="DAD66382.1"/>
    <property type="molecule type" value="Genomic_DNA"/>
</dbReference>
<keyword evidence="1" id="KW-1133">Transmembrane helix</keyword>
<protein>
    <submittedName>
        <fullName evidence="2">Uncharacterized protein</fullName>
    </submittedName>
</protein>
<keyword evidence="1" id="KW-0472">Membrane</keyword>
<sequence length="63" mass="7086">MNRKLIKLSAIIIAQHAMIYTAIKVANRYSVWIGLAILIVSALLIWPMALTLKELVNHGKETK</sequence>